<keyword evidence="2" id="KW-0862">Zinc</keyword>
<keyword evidence="2" id="KW-0479">Metal-binding</keyword>
<evidence type="ECO:0000313" key="3">
    <source>
        <dbReference type="EMBL" id="EAR85126.1"/>
    </source>
</evidence>
<proteinExistence type="inferred from homology"/>
<name>I7M6F8_TETTS</name>
<dbReference type="InterPro" id="IPR012341">
    <property type="entry name" value="6hp_glycosidase-like_sf"/>
</dbReference>
<dbReference type="InterPro" id="IPR007822">
    <property type="entry name" value="LANC-like"/>
</dbReference>
<dbReference type="PRINTS" id="PR01951">
    <property type="entry name" value="LANCEUKARYTE"/>
</dbReference>
<dbReference type="KEGG" id="tet:TTHERM_00485760"/>
<keyword evidence="4" id="KW-1185">Reference proteome</keyword>
<feature type="binding site" evidence="2">
    <location>
        <position position="370"/>
    </location>
    <ligand>
        <name>Zn(2+)</name>
        <dbReference type="ChEBI" id="CHEBI:29105"/>
    </ligand>
</feature>
<dbReference type="GeneID" id="7831087"/>
<organism evidence="3 4">
    <name type="scientific">Tetrahymena thermophila (strain SB210)</name>
    <dbReference type="NCBI Taxonomy" id="312017"/>
    <lineage>
        <taxon>Eukaryota</taxon>
        <taxon>Sar</taxon>
        <taxon>Alveolata</taxon>
        <taxon>Ciliophora</taxon>
        <taxon>Intramacronucleata</taxon>
        <taxon>Oligohymenophorea</taxon>
        <taxon>Hymenostomatida</taxon>
        <taxon>Tetrahymenina</taxon>
        <taxon>Tetrahymenidae</taxon>
        <taxon>Tetrahymena</taxon>
    </lineage>
</organism>
<dbReference type="InterPro" id="IPR020464">
    <property type="entry name" value="LanC-like_prot_euk"/>
</dbReference>
<dbReference type="Proteomes" id="UP000009168">
    <property type="component" value="Unassembled WGS sequence"/>
</dbReference>
<evidence type="ECO:0000256" key="1">
    <source>
        <dbReference type="ARBA" id="ARBA00007179"/>
    </source>
</evidence>
<dbReference type="GO" id="GO:0031179">
    <property type="term" value="P:peptide modification"/>
    <property type="evidence" value="ECO:0007669"/>
    <property type="project" value="InterPro"/>
</dbReference>
<protein>
    <submittedName>
        <fullName evidence="3">Lanthionine synthetase C-like protein</fullName>
    </submittedName>
</protein>
<dbReference type="SUPFAM" id="SSF158745">
    <property type="entry name" value="LanC-like"/>
    <property type="match status" value="1"/>
</dbReference>
<dbReference type="OMA" id="LSLYFEW"/>
<dbReference type="GO" id="GO:0046872">
    <property type="term" value="F:metal ion binding"/>
    <property type="evidence" value="ECO:0007669"/>
    <property type="project" value="UniProtKB-KW"/>
</dbReference>
<dbReference type="FunCoup" id="I7M6F8">
    <property type="interactions" value="19"/>
</dbReference>
<dbReference type="RefSeq" id="XP_001032789.1">
    <property type="nucleotide sequence ID" value="XM_001032789.1"/>
</dbReference>
<dbReference type="OrthoDB" id="10257263at2759"/>
<dbReference type="CDD" id="cd04794">
    <property type="entry name" value="euk_LANCL"/>
    <property type="match status" value="1"/>
</dbReference>
<dbReference type="SMART" id="SM01260">
    <property type="entry name" value="LANC_like"/>
    <property type="match status" value="1"/>
</dbReference>
<reference evidence="4" key="1">
    <citation type="journal article" date="2006" name="PLoS Biol.">
        <title>Macronuclear genome sequence of the ciliate Tetrahymena thermophila, a model eukaryote.</title>
        <authorList>
            <person name="Eisen J.A."/>
            <person name="Coyne R.S."/>
            <person name="Wu M."/>
            <person name="Wu D."/>
            <person name="Thiagarajan M."/>
            <person name="Wortman J.R."/>
            <person name="Badger J.H."/>
            <person name="Ren Q."/>
            <person name="Amedeo P."/>
            <person name="Jones K.M."/>
            <person name="Tallon L.J."/>
            <person name="Delcher A.L."/>
            <person name="Salzberg S.L."/>
            <person name="Silva J.C."/>
            <person name="Haas B.J."/>
            <person name="Majoros W.H."/>
            <person name="Farzad M."/>
            <person name="Carlton J.M."/>
            <person name="Smith R.K. Jr."/>
            <person name="Garg J."/>
            <person name="Pearlman R.E."/>
            <person name="Karrer K.M."/>
            <person name="Sun L."/>
            <person name="Manning G."/>
            <person name="Elde N.C."/>
            <person name="Turkewitz A.P."/>
            <person name="Asai D.J."/>
            <person name="Wilkes D.E."/>
            <person name="Wang Y."/>
            <person name="Cai H."/>
            <person name="Collins K."/>
            <person name="Stewart B.A."/>
            <person name="Lee S.R."/>
            <person name="Wilamowska K."/>
            <person name="Weinberg Z."/>
            <person name="Ruzzo W.L."/>
            <person name="Wloga D."/>
            <person name="Gaertig J."/>
            <person name="Frankel J."/>
            <person name="Tsao C.-C."/>
            <person name="Gorovsky M.A."/>
            <person name="Keeling P.J."/>
            <person name="Waller R.F."/>
            <person name="Patron N.J."/>
            <person name="Cherry J.M."/>
            <person name="Stover N.A."/>
            <person name="Krieger C.J."/>
            <person name="del Toro C."/>
            <person name="Ryder H.F."/>
            <person name="Williamson S.C."/>
            <person name="Barbeau R.A."/>
            <person name="Hamilton E.P."/>
            <person name="Orias E."/>
        </authorList>
    </citation>
    <scope>NUCLEOTIDE SEQUENCE [LARGE SCALE GENOMIC DNA]</scope>
    <source>
        <strain evidence="4">SB210</strain>
    </source>
</reference>
<dbReference type="eggNOG" id="KOG2787">
    <property type="taxonomic scope" value="Eukaryota"/>
</dbReference>
<feature type="binding site" evidence="2">
    <location>
        <position position="324"/>
    </location>
    <ligand>
        <name>Zn(2+)</name>
        <dbReference type="ChEBI" id="CHEBI:29105"/>
    </ligand>
</feature>
<dbReference type="Gene3D" id="1.50.10.10">
    <property type="match status" value="1"/>
</dbReference>
<dbReference type="GO" id="GO:0005975">
    <property type="term" value="P:carbohydrate metabolic process"/>
    <property type="evidence" value="ECO:0007669"/>
    <property type="project" value="InterPro"/>
</dbReference>
<gene>
    <name evidence="3" type="ORF">TTHERM_00485760</name>
</gene>
<dbReference type="PRINTS" id="PR01950">
    <property type="entry name" value="LANCSUPER"/>
</dbReference>
<feature type="binding site" evidence="2">
    <location>
        <position position="371"/>
    </location>
    <ligand>
        <name>Zn(2+)</name>
        <dbReference type="ChEBI" id="CHEBI:29105"/>
    </ligand>
</feature>
<dbReference type="PANTHER" id="PTHR12736:SF7">
    <property type="entry name" value="LANC-LIKE PROTEIN 3"/>
    <property type="match status" value="1"/>
</dbReference>
<dbReference type="Pfam" id="PF05147">
    <property type="entry name" value="LANC_like"/>
    <property type="match status" value="1"/>
</dbReference>
<dbReference type="HOGENOM" id="CLU_036244_0_1_1"/>
<comment type="similarity">
    <text evidence="1">Belongs to the LanC-like protein family.</text>
</comment>
<sequence>MDRQQEVRHIENPYPPFQGSNFNLDKERKNILLLLLENIDKFYKNVKVGEKRAIASEQKQSDVQYNMFDGAGSYLIAYVKLFLFFQRINQADSNFLEQNTPNQLKQYLKKEKYEQDIVQQIQVLENLIQQSKFRDITFFFSPVGVYLVSMIYYNEVKDQKKFDNNLQKILEFTPEIIKNQNSPKLYHEILYGTSGYLYNLLFIQKNFSAMINANTSKMLVECIEKIFTIIIKAGYTMKEDDIGFRLTYNFHQREYLGGAHGLFGICQILMATIKQNPQLKQIQNVNVESLIQKSILFCASLQMQSGNFPSGTHRKETDFLVQFCHGSPGAVVPLILGSQLFGAQNLLESAKRAGEDIWKFGILKKGYGICHGISGNAYAFLPLYNITKDLKWLYYCFTFLQIQKNKQIMDIINKFDLPDRYMVGVSDYPFSYMMGLAGDISLFTDCLYPEQSLFLGFEL</sequence>
<dbReference type="EMBL" id="GG662587">
    <property type="protein sequence ID" value="EAR85126.1"/>
    <property type="molecule type" value="Genomic_DNA"/>
</dbReference>
<dbReference type="PANTHER" id="PTHR12736">
    <property type="entry name" value="LANC-LIKE PROTEIN"/>
    <property type="match status" value="1"/>
</dbReference>
<accession>I7M6F8</accession>
<dbReference type="InParanoid" id="I7M6F8"/>
<evidence type="ECO:0000313" key="4">
    <source>
        <dbReference type="Proteomes" id="UP000009168"/>
    </source>
</evidence>
<evidence type="ECO:0000256" key="2">
    <source>
        <dbReference type="PIRSR" id="PIRSR607822-1"/>
    </source>
</evidence>
<dbReference type="GO" id="GO:0005886">
    <property type="term" value="C:plasma membrane"/>
    <property type="evidence" value="ECO:0007669"/>
    <property type="project" value="TreeGrafter"/>
</dbReference>
<dbReference type="AlphaFoldDB" id="I7M6F8"/>